<accession>A0A8C8W693</accession>
<dbReference type="Ensembl" id="ENSPEMT00000038440.1">
    <property type="protein sequence ID" value="ENSPEMP00000036306.1"/>
    <property type="gene ID" value="ENSPEMG00000026158.1"/>
</dbReference>
<reference evidence="2" key="3">
    <citation type="submission" date="2025-09" db="UniProtKB">
        <authorList>
            <consortium name="Ensembl"/>
        </authorList>
    </citation>
    <scope>IDENTIFICATION</scope>
</reference>
<reference evidence="2" key="2">
    <citation type="submission" date="2025-08" db="UniProtKB">
        <authorList>
            <consortium name="Ensembl"/>
        </authorList>
    </citation>
    <scope>IDENTIFICATION</scope>
</reference>
<protein>
    <recommendedName>
        <fullName evidence="4">Spermatid nuclear transition protein 4-like</fullName>
    </recommendedName>
</protein>
<proteinExistence type="predicted"/>
<evidence type="ECO:0000313" key="3">
    <source>
        <dbReference type="Proteomes" id="UP000694547"/>
    </source>
</evidence>
<name>A0A8C8W693_PERMB</name>
<feature type="region of interest" description="Disordered" evidence="1">
    <location>
        <begin position="86"/>
        <end position="112"/>
    </location>
</feature>
<feature type="compositionally biased region" description="Basic residues" evidence="1">
    <location>
        <begin position="36"/>
        <end position="45"/>
    </location>
</feature>
<reference evidence="2 3" key="1">
    <citation type="submission" date="2018-10" db="EMBL/GenBank/DDBJ databases">
        <title>Improved assembly of the deer mouse Peromyscus maniculatus genome.</title>
        <authorList>
            <person name="Lassance J.-M."/>
            <person name="Hoekstra H.E."/>
        </authorList>
    </citation>
    <scope>NUCLEOTIDE SEQUENCE [LARGE SCALE GENOMIC DNA]</scope>
</reference>
<dbReference type="PANTHER" id="PTHR37876">
    <property type="entry name" value="PROTEIN GAR2-LIKE"/>
    <property type="match status" value="1"/>
</dbReference>
<dbReference type="InterPro" id="IPR040433">
    <property type="entry name" value="Spermatid_TP"/>
</dbReference>
<dbReference type="GeneTree" id="ENSGT01130000279024"/>
<dbReference type="AlphaFoldDB" id="A0A8C8W693"/>
<evidence type="ECO:0008006" key="4">
    <source>
        <dbReference type="Google" id="ProtNLM"/>
    </source>
</evidence>
<organism evidence="2 3">
    <name type="scientific">Peromyscus maniculatus bairdii</name>
    <name type="common">Prairie deer mouse</name>
    <dbReference type="NCBI Taxonomy" id="230844"/>
    <lineage>
        <taxon>Eukaryota</taxon>
        <taxon>Metazoa</taxon>
        <taxon>Chordata</taxon>
        <taxon>Craniata</taxon>
        <taxon>Vertebrata</taxon>
        <taxon>Euteleostomi</taxon>
        <taxon>Mammalia</taxon>
        <taxon>Eutheria</taxon>
        <taxon>Euarchontoglires</taxon>
        <taxon>Glires</taxon>
        <taxon>Rodentia</taxon>
        <taxon>Myomorpha</taxon>
        <taxon>Muroidea</taxon>
        <taxon>Cricetidae</taxon>
        <taxon>Neotominae</taxon>
        <taxon>Peromyscus</taxon>
    </lineage>
</organism>
<feature type="region of interest" description="Disordered" evidence="1">
    <location>
        <begin position="1"/>
        <end position="73"/>
    </location>
</feature>
<evidence type="ECO:0000313" key="2">
    <source>
        <dbReference type="Ensembl" id="ENSPEMP00000036306.1"/>
    </source>
</evidence>
<sequence length="112" mass="12596">MAKATKKSHDPTKNIRPSTSGTKSKKAKSRHEPKTRTSGKKHGKSSSRSCRMVRREASEKTTTSTKRNKKASWKLLYGHYHRLMKEMTRTKTDPGQSSLESCSISASDLESQ</sequence>
<evidence type="ECO:0000256" key="1">
    <source>
        <dbReference type="SAM" id="MobiDB-lite"/>
    </source>
</evidence>
<dbReference type="Proteomes" id="UP000694547">
    <property type="component" value="Chromosome 10"/>
</dbReference>
<dbReference type="PANTHER" id="PTHR37876:SF1">
    <property type="entry name" value="SERINE_ARGININE REPETITIVE MATRIX PROTEIN 4-LIKE-RELATED"/>
    <property type="match status" value="1"/>
</dbReference>
<keyword evidence="3" id="KW-1185">Reference proteome</keyword>
<feature type="compositionally biased region" description="Polar residues" evidence="1">
    <location>
        <begin position="93"/>
        <end position="112"/>
    </location>
</feature>